<comment type="similarity">
    <text evidence="1">Belongs to the aspartate/glutamate racemases family.</text>
</comment>
<sequence length="243" mass="25766">MSRAVGVLGGMGPEATLDFFAKVLRRAGAGSDQEHLRLLIDNNPGVPDRNAALSGRGESPGPVLAQMARGLQASGADFLVMVCNTAHAFEDDILNATSLPFVSLIEETRDAVLRERPALRRVGLLATNACLDAGLYQSAFAPHDVRTLTLEGASLERFMELLYRIKAGNTGPDVRAEMRSLALELVDAGAEVLVAGCTEVPLVLGAQDVPAPLVNSTDVLVERTLQYARGLAPLPERSVETPA</sequence>
<dbReference type="InterPro" id="IPR015942">
    <property type="entry name" value="Asp/Glu/hydantoin_racemase"/>
</dbReference>
<dbReference type="Pfam" id="PF01177">
    <property type="entry name" value="Asp_Glu_race"/>
    <property type="match status" value="1"/>
</dbReference>
<dbReference type="InterPro" id="IPR004380">
    <property type="entry name" value="Asp_race"/>
</dbReference>
<dbReference type="EMBL" id="BMPP01000010">
    <property type="protein sequence ID" value="GGK30035.1"/>
    <property type="molecule type" value="Genomic_DNA"/>
</dbReference>
<reference evidence="4" key="1">
    <citation type="journal article" date="2019" name="Int. J. Syst. Evol. Microbiol.">
        <title>The Global Catalogue of Microorganisms (GCM) 10K type strain sequencing project: providing services to taxonomists for standard genome sequencing and annotation.</title>
        <authorList>
            <consortium name="The Broad Institute Genomics Platform"/>
            <consortium name="The Broad Institute Genome Sequencing Center for Infectious Disease"/>
            <person name="Wu L."/>
            <person name="Ma J."/>
        </authorList>
    </citation>
    <scope>NUCLEOTIDE SEQUENCE [LARGE SCALE GENOMIC DNA]</scope>
    <source>
        <strain evidence="4">JCM 30331</strain>
    </source>
</reference>
<organism evidence="3 4">
    <name type="scientific">Deinococcus malanensis</name>
    <dbReference type="NCBI Taxonomy" id="1706855"/>
    <lineage>
        <taxon>Bacteria</taxon>
        <taxon>Thermotogati</taxon>
        <taxon>Deinococcota</taxon>
        <taxon>Deinococci</taxon>
        <taxon>Deinococcales</taxon>
        <taxon>Deinococcaceae</taxon>
        <taxon>Deinococcus</taxon>
    </lineage>
</organism>
<dbReference type="PANTHER" id="PTHR21198">
    <property type="entry name" value="GLUTAMATE RACEMASE"/>
    <property type="match status" value="1"/>
</dbReference>
<dbReference type="Proteomes" id="UP000647587">
    <property type="component" value="Unassembled WGS sequence"/>
</dbReference>
<evidence type="ECO:0000256" key="1">
    <source>
        <dbReference type="ARBA" id="ARBA00007847"/>
    </source>
</evidence>
<dbReference type="RefSeq" id="WP_189009021.1">
    <property type="nucleotide sequence ID" value="NZ_BMPP01000010.1"/>
</dbReference>
<comment type="caution">
    <text evidence="3">The sequence shown here is derived from an EMBL/GenBank/DDBJ whole genome shotgun (WGS) entry which is preliminary data.</text>
</comment>
<dbReference type="InterPro" id="IPR001920">
    <property type="entry name" value="Asp/Glu_race"/>
</dbReference>
<protein>
    <submittedName>
        <fullName evidence="3">Aspartate racemase</fullName>
    </submittedName>
</protein>
<keyword evidence="2" id="KW-0413">Isomerase</keyword>
<dbReference type="SUPFAM" id="SSF53681">
    <property type="entry name" value="Aspartate/glutamate racemase"/>
    <property type="match status" value="2"/>
</dbReference>
<dbReference type="InterPro" id="IPR018187">
    <property type="entry name" value="Asp/Glu_racemase_AS_1"/>
</dbReference>
<dbReference type="NCBIfam" id="TIGR00035">
    <property type="entry name" value="asp_race"/>
    <property type="match status" value="1"/>
</dbReference>
<dbReference type="PROSITE" id="PS00923">
    <property type="entry name" value="ASP_GLU_RACEMASE_1"/>
    <property type="match status" value="1"/>
</dbReference>
<evidence type="ECO:0000313" key="4">
    <source>
        <dbReference type="Proteomes" id="UP000647587"/>
    </source>
</evidence>
<proteinExistence type="inferred from homology"/>
<name>A0ABQ2F063_9DEIO</name>
<accession>A0ABQ2F063</accession>
<evidence type="ECO:0000313" key="3">
    <source>
        <dbReference type="EMBL" id="GGK30035.1"/>
    </source>
</evidence>
<dbReference type="Gene3D" id="3.40.50.1860">
    <property type="match status" value="2"/>
</dbReference>
<dbReference type="PANTHER" id="PTHR21198:SF7">
    <property type="entry name" value="ASPARTATE-GLUTAMATE RACEMASE FAMILY"/>
    <property type="match status" value="1"/>
</dbReference>
<keyword evidence="4" id="KW-1185">Reference proteome</keyword>
<gene>
    <name evidence="3" type="ORF">GCM10008955_24750</name>
</gene>
<evidence type="ECO:0000256" key="2">
    <source>
        <dbReference type="ARBA" id="ARBA00023235"/>
    </source>
</evidence>